<dbReference type="SUPFAM" id="SSF54593">
    <property type="entry name" value="Glyoxalase/Bleomycin resistance protein/Dihydroxybiphenyl dioxygenase"/>
    <property type="match status" value="1"/>
</dbReference>
<dbReference type="PANTHER" id="PTHR39434:SF1">
    <property type="entry name" value="VOC DOMAIN-CONTAINING PROTEIN"/>
    <property type="match status" value="1"/>
</dbReference>
<dbReference type="RefSeq" id="WP_163287023.1">
    <property type="nucleotide sequence ID" value="NZ_JAAGVY010000061.1"/>
</dbReference>
<sequence>MKGKFHIAFATADMTRAKRFYGDLLGCKIGRESTAWADFDFFGHQMSIHKIAEKVRKPRNYYNPNSHIPANHFGIILSWADWHKMEEKLKASRINFLVEPHLAFEGEIGEQKTMFIQDPDGNSIEFKSFEDPKNIFAV</sequence>
<organism evidence="2 3">
    <name type="scientific">Cryomorpha ignava</name>
    <dbReference type="NCBI Taxonomy" id="101383"/>
    <lineage>
        <taxon>Bacteria</taxon>
        <taxon>Pseudomonadati</taxon>
        <taxon>Bacteroidota</taxon>
        <taxon>Flavobacteriia</taxon>
        <taxon>Flavobacteriales</taxon>
        <taxon>Cryomorphaceae</taxon>
        <taxon>Cryomorpha</taxon>
    </lineage>
</organism>
<dbReference type="InterPro" id="IPR029068">
    <property type="entry name" value="Glyas_Bleomycin-R_OHBP_Dase"/>
</dbReference>
<feature type="domain" description="VOC" evidence="1">
    <location>
        <begin position="3"/>
        <end position="129"/>
    </location>
</feature>
<reference evidence="2 3" key="1">
    <citation type="submission" date="2020-02" db="EMBL/GenBank/DDBJ databases">
        <title>Out from the shadows clarifying the taxonomy of the family Cryomorphaceae and related taxa by utilizing the GTDB taxonomic framework.</title>
        <authorList>
            <person name="Bowman J.P."/>
        </authorList>
    </citation>
    <scope>NUCLEOTIDE SEQUENCE [LARGE SCALE GENOMIC DNA]</scope>
    <source>
        <strain evidence="2 3">QSSC 1-22</strain>
    </source>
</reference>
<gene>
    <name evidence="2" type="ORF">G3O08_18940</name>
</gene>
<protein>
    <submittedName>
        <fullName evidence="2">Glyoxalase</fullName>
    </submittedName>
</protein>
<dbReference type="InterPro" id="IPR004360">
    <property type="entry name" value="Glyas_Fos-R_dOase_dom"/>
</dbReference>
<dbReference type="EMBL" id="JAAGVY010000061">
    <property type="protein sequence ID" value="NEN25573.1"/>
    <property type="molecule type" value="Genomic_DNA"/>
</dbReference>
<dbReference type="InterPro" id="IPR037523">
    <property type="entry name" value="VOC_core"/>
</dbReference>
<dbReference type="Proteomes" id="UP000486602">
    <property type="component" value="Unassembled WGS sequence"/>
</dbReference>
<keyword evidence="3" id="KW-1185">Reference proteome</keyword>
<evidence type="ECO:0000259" key="1">
    <source>
        <dbReference type="PROSITE" id="PS51819"/>
    </source>
</evidence>
<name>A0A7K3WV56_9FLAO</name>
<evidence type="ECO:0000313" key="3">
    <source>
        <dbReference type="Proteomes" id="UP000486602"/>
    </source>
</evidence>
<dbReference type="Gene3D" id="3.10.180.10">
    <property type="entry name" value="2,3-Dihydroxybiphenyl 1,2-Dioxygenase, domain 1"/>
    <property type="match status" value="1"/>
</dbReference>
<accession>A0A7K3WV56</accession>
<proteinExistence type="predicted"/>
<dbReference type="PROSITE" id="PS51819">
    <property type="entry name" value="VOC"/>
    <property type="match status" value="1"/>
</dbReference>
<dbReference type="Pfam" id="PF00903">
    <property type="entry name" value="Glyoxalase"/>
    <property type="match status" value="1"/>
</dbReference>
<dbReference type="AlphaFoldDB" id="A0A7K3WV56"/>
<comment type="caution">
    <text evidence="2">The sequence shown here is derived from an EMBL/GenBank/DDBJ whole genome shotgun (WGS) entry which is preliminary data.</text>
</comment>
<dbReference type="PANTHER" id="PTHR39434">
    <property type="match status" value="1"/>
</dbReference>
<evidence type="ECO:0000313" key="2">
    <source>
        <dbReference type="EMBL" id="NEN25573.1"/>
    </source>
</evidence>